<comment type="caution">
    <text evidence="1">The sequence shown here is derived from an EMBL/GenBank/DDBJ whole genome shotgun (WGS) entry which is preliminary data.</text>
</comment>
<keyword evidence="2" id="KW-1185">Reference proteome</keyword>
<evidence type="ECO:0000313" key="1">
    <source>
        <dbReference type="EMBL" id="CAA7051884.1"/>
    </source>
</evidence>
<dbReference type="EMBL" id="CACVBM020001495">
    <property type="protein sequence ID" value="CAA7051884.1"/>
    <property type="molecule type" value="Genomic_DNA"/>
</dbReference>
<sequence>MVTGEWYIPGHKLRGFQVESVTEDAGVTSNGEAKVETTGMHFGEFDFHFSVRGTAVSAKHPPHGSPSSVRGILSASEEFQMMSGLAEIMFLLLWLVTFRDLWLFPKRHLPIKVPGDSNTSLYK</sequence>
<organism evidence="1 2">
    <name type="scientific">Microthlaspi erraticum</name>
    <dbReference type="NCBI Taxonomy" id="1685480"/>
    <lineage>
        <taxon>Eukaryota</taxon>
        <taxon>Viridiplantae</taxon>
        <taxon>Streptophyta</taxon>
        <taxon>Embryophyta</taxon>
        <taxon>Tracheophyta</taxon>
        <taxon>Spermatophyta</taxon>
        <taxon>Magnoliopsida</taxon>
        <taxon>eudicotyledons</taxon>
        <taxon>Gunneridae</taxon>
        <taxon>Pentapetalae</taxon>
        <taxon>rosids</taxon>
        <taxon>malvids</taxon>
        <taxon>Brassicales</taxon>
        <taxon>Brassicaceae</taxon>
        <taxon>Coluteocarpeae</taxon>
        <taxon>Microthlaspi</taxon>
    </lineage>
</organism>
<accession>A0A6D2KI14</accession>
<dbReference type="Proteomes" id="UP000467841">
    <property type="component" value="Unassembled WGS sequence"/>
</dbReference>
<name>A0A6D2KI14_9BRAS</name>
<gene>
    <name evidence="1" type="ORF">MERR_LOCUS39119</name>
</gene>
<reference evidence="1" key="1">
    <citation type="submission" date="2020-01" db="EMBL/GenBank/DDBJ databases">
        <authorList>
            <person name="Mishra B."/>
        </authorList>
    </citation>
    <scope>NUCLEOTIDE SEQUENCE [LARGE SCALE GENOMIC DNA]</scope>
</reference>
<evidence type="ECO:0000313" key="2">
    <source>
        <dbReference type="Proteomes" id="UP000467841"/>
    </source>
</evidence>
<proteinExistence type="predicted"/>
<protein>
    <submittedName>
        <fullName evidence="1">Uncharacterized protein</fullName>
    </submittedName>
</protein>
<dbReference type="AlphaFoldDB" id="A0A6D2KI14"/>